<proteinExistence type="predicted"/>
<evidence type="ECO:0000313" key="2">
    <source>
        <dbReference type="EMBL" id="KZS91924.1"/>
    </source>
</evidence>
<gene>
    <name evidence="2" type="ORF">SISNIDRAFT_486866</name>
</gene>
<dbReference type="Proteomes" id="UP000076722">
    <property type="component" value="Unassembled WGS sequence"/>
</dbReference>
<accession>A0A164SYN6</accession>
<organism evidence="2 3">
    <name type="scientific">Sistotremastrum niveocremeum HHB9708</name>
    <dbReference type="NCBI Taxonomy" id="1314777"/>
    <lineage>
        <taxon>Eukaryota</taxon>
        <taxon>Fungi</taxon>
        <taxon>Dikarya</taxon>
        <taxon>Basidiomycota</taxon>
        <taxon>Agaricomycotina</taxon>
        <taxon>Agaricomycetes</taxon>
        <taxon>Sistotremastrales</taxon>
        <taxon>Sistotremastraceae</taxon>
        <taxon>Sertulicium</taxon>
        <taxon>Sertulicium niveocremeum</taxon>
    </lineage>
</organism>
<protein>
    <submittedName>
        <fullName evidence="2">Uncharacterized protein</fullName>
    </submittedName>
</protein>
<name>A0A164SYN6_9AGAM</name>
<evidence type="ECO:0000256" key="1">
    <source>
        <dbReference type="SAM" id="MobiDB-lite"/>
    </source>
</evidence>
<dbReference type="AlphaFoldDB" id="A0A164SYN6"/>
<evidence type="ECO:0000313" key="3">
    <source>
        <dbReference type="Proteomes" id="UP000076722"/>
    </source>
</evidence>
<feature type="region of interest" description="Disordered" evidence="1">
    <location>
        <begin position="166"/>
        <end position="204"/>
    </location>
</feature>
<keyword evidence="3" id="KW-1185">Reference proteome</keyword>
<sequence length="219" mass="23896">MSTNITGNRKRALTLPSILRKTVNIFRRGSVTNSSVSGDNHPETQSISQWACDVAESERRMDLKEFLSDPVDRLSLAQPSVEPEEENDKIALSSLDAPVQAVNNTAAIFNHIAVSSSLTPASTIMLDRPQTAISGPSDFQGPSINHSMTEYKHSTQTHQVADILSVDEPPTSENDGDNSDTEHLLSGPESTHIVKSNQRSPRLRKIASTLSLGVLRKQK</sequence>
<dbReference type="EMBL" id="KV419412">
    <property type="protein sequence ID" value="KZS91924.1"/>
    <property type="molecule type" value="Genomic_DNA"/>
</dbReference>
<reference evidence="2 3" key="1">
    <citation type="journal article" date="2016" name="Mol. Biol. Evol.">
        <title>Comparative Genomics of Early-Diverging Mushroom-Forming Fungi Provides Insights into the Origins of Lignocellulose Decay Capabilities.</title>
        <authorList>
            <person name="Nagy L.G."/>
            <person name="Riley R."/>
            <person name="Tritt A."/>
            <person name="Adam C."/>
            <person name="Daum C."/>
            <person name="Floudas D."/>
            <person name="Sun H."/>
            <person name="Yadav J.S."/>
            <person name="Pangilinan J."/>
            <person name="Larsson K.H."/>
            <person name="Matsuura K."/>
            <person name="Barry K."/>
            <person name="Labutti K."/>
            <person name="Kuo R."/>
            <person name="Ohm R.A."/>
            <person name="Bhattacharya S.S."/>
            <person name="Shirouzu T."/>
            <person name="Yoshinaga Y."/>
            <person name="Martin F.M."/>
            <person name="Grigoriev I.V."/>
            <person name="Hibbett D.S."/>
        </authorList>
    </citation>
    <scope>NUCLEOTIDE SEQUENCE [LARGE SCALE GENOMIC DNA]</scope>
    <source>
        <strain evidence="2 3">HHB9708</strain>
    </source>
</reference>